<dbReference type="InterPro" id="IPR008571">
    <property type="entry name" value="HerA-like"/>
</dbReference>
<dbReference type="PANTHER" id="PTHR42957">
    <property type="entry name" value="HELICASE MJ1565-RELATED"/>
    <property type="match status" value="1"/>
</dbReference>
<evidence type="ECO:0000313" key="3">
    <source>
        <dbReference type="Proteomes" id="UP001333102"/>
    </source>
</evidence>
<dbReference type="EMBL" id="CP141614">
    <property type="protein sequence ID" value="WRP14513.1"/>
    <property type="molecule type" value="Genomic_DNA"/>
</dbReference>
<accession>A0ABZ1BPG6</accession>
<dbReference type="InterPro" id="IPR027417">
    <property type="entry name" value="P-loop_NTPase"/>
</dbReference>
<proteinExistence type="predicted"/>
<protein>
    <submittedName>
        <fullName evidence="2">DUF87 domain-containing protein</fullName>
    </submittedName>
</protein>
<evidence type="ECO:0000259" key="1">
    <source>
        <dbReference type="Pfam" id="PF01935"/>
    </source>
</evidence>
<gene>
    <name evidence="2" type="ORF">VLY81_14015</name>
</gene>
<organism evidence="2 3">
    <name type="scientific">Geochorda subterranea</name>
    <dbReference type="NCBI Taxonomy" id="3109564"/>
    <lineage>
        <taxon>Bacteria</taxon>
        <taxon>Bacillati</taxon>
        <taxon>Bacillota</taxon>
        <taxon>Limnochordia</taxon>
        <taxon>Limnochordales</taxon>
        <taxon>Geochordaceae</taxon>
        <taxon>Geochorda</taxon>
    </lineage>
</organism>
<name>A0ABZ1BPG6_9FIRM</name>
<feature type="domain" description="Helicase HerA central" evidence="1">
    <location>
        <begin position="188"/>
        <end position="258"/>
    </location>
</feature>
<keyword evidence="3" id="KW-1185">Reference proteome</keyword>
<dbReference type="Gene3D" id="3.40.50.300">
    <property type="entry name" value="P-loop containing nucleotide triphosphate hydrolases"/>
    <property type="match status" value="1"/>
</dbReference>
<sequence length="276" mass="31081">MASKPLVPRDQIVGVFRGFSDGGMEFHADLALPYRADYHQRPLHGQFLLIELDGENEAVLGRITSLRSEGRLVSPEGEDYLFRQAREGQPPPEDIREQYLKFKVNVRVLGVLRKNGDGSFDFVASHRRIPHVGSPVVFPSEEVLREVANHHADGAALGVLAMGEFVWAGGERAREFPLHPEPWMRLESPQVVVRFPVENLIARRSFIFARAGFGKSNLVKLLFSELYRTTPTTLRRGGVKAPVGTIIFDRDGEYFWPDHRGRPGLCDVAHLQDTHP</sequence>
<dbReference type="RefSeq" id="WP_324668855.1">
    <property type="nucleotide sequence ID" value="NZ_CP141614.1"/>
</dbReference>
<dbReference type="Pfam" id="PF01935">
    <property type="entry name" value="DUF87"/>
    <property type="match status" value="1"/>
</dbReference>
<evidence type="ECO:0000313" key="2">
    <source>
        <dbReference type="EMBL" id="WRP14513.1"/>
    </source>
</evidence>
<dbReference type="Proteomes" id="UP001333102">
    <property type="component" value="Chromosome"/>
</dbReference>
<dbReference type="PANTHER" id="PTHR42957:SF1">
    <property type="entry name" value="HELICASE MJ1565-RELATED"/>
    <property type="match status" value="1"/>
</dbReference>
<dbReference type="InterPro" id="IPR002789">
    <property type="entry name" value="HerA_central"/>
</dbReference>
<reference evidence="3" key="1">
    <citation type="submission" date="2023-12" db="EMBL/GenBank/DDBJ databases">
        <title>Novel isolates from deep terrestrial aquifers shed light on the physiology and ecology of the class Limnochordia.</title>
        <authorList>
            <person name="Karnachuk O.V."/>
            <person name="Lukina A.P."/>
            <person name="Avakyan M.R."/>
            <person name="Kadnikov V."/>
            <person name="Begmatov S."/>
            <person name="Beletsky A.V."/>
            <person name="Mardanov A.V."/>
            <person name="Ravin N.V."/>
        </authorList>
    </citation>
    <scope>NUCLEOTIDE SEQUENCE [LARGE SCALE GENOMIC DNA]</scope>
    <source>
        <strain evidence="3">LN</strain>
    </source>
</reference>